<dbReference type="AlphaFoldDB" id="A0A835CMD5"/>
<evidence type="ECO:0000313" key="4">
    <source>
        <dbReference type="EMBL" id="KAF7988264.1"/>
    </source>
</evidence>
<organism evidence="4 5">
    <name type="scientific">Aphidius gifuensis</name>
    <name type="common">Parasitoid wasp</name>
    <dbReference type="NCBI Taxonomy" id="684658"/>
    <lineage>
        <taxon>Eukaryota</taxon>
        <taxon>Metazoa</taxon>
        <taxon>Ecdysozoa</taxon>
        <taxon>Arthropoda</taxon>
        <taxon>Hexapoda</taxon>
        <taxon>Insecta</taxon>
        <taxon>Pterygota</taxon>
        <taxon>Neoptera</taxon>
        <taxon>Endopterygota</taxon>
        <taxon>Hymenoptera</taxon>
        <taxon>Apocrita</taxon>
        <taxon>Ichneumonoidea</taxon>
        <taxon>Braconidae</taxon>
        <taxon>Aphidiinae</taxon>
        <taxon>Aphidius</taxon>
    </lineage>
</organism>
<reference evidence="4 5" key="1">
    <citation type="submission" date="2020-08" db="EMBL/GenBank/DDBJ databases">
        <title>Aphidius gifuensis genome sequencing and assembly.</title>
        <authorList>
            <person name="Du Z."/>
        </authorList>
    </citation>
    <scope>NUCLEOTIDE SEQUENCE [LARGE SCALE GENOMIC DNA]</scope>
    <source>
        <strain evidence="4">YNYX2018</strain>
        <tissue evidence="4">Adults</tissue>
    </source>
</reference>
<keyword evidence="2" id="KW-1133">Transmembrane helix</keyword>
<dbReference type="EMBL" id="JACMRX010000006">
    <property type="protein sequence ID" value="KAF7988264.1"/>
    <property type="molecule type" value="Genomic_DNA"/>
</dbReference>
<sequence>MSCSIFIILLLCCTWIVFGEGVVINGEREGTTLLPVIPSETIYCDPREYVTVSLNVEYRNDTTCKIEKDTNDLFQRVGACSFRGLANKIQIVSWTIVAETKLSHQYKGKFQVLTSHSETTEIYFYKETHSVIPLDAFDREYCNIVRPNEKNDNNLKIKNIRNSEYVIDEKEKYSGEWVVQYFNSTNHNYISKIYDVTFKEKIEPRMVVTTSKNSTNGTWSKFECSVDFASIGQCSFHGPSGIIINEGIDNNSKTFDYEVINTRASGHPKCVLTIYNQTMHEEGQWKCSLRDENQIANGTKIIGDRFKKLIVNVFQKIGSDFDLNCTQNHEWKNCDIEHPNGERTSETFNNSPTPNVKEEDKICSKKFTNANKKLNGNWTCTVSRDEGRMTYEKTFIVRVTEDFALADLRYEDVTGINQTILEARPFPTDENKMKNITNCAWTHPVDNNYLSNDHYYTMTNNNNICKLIINYPQEYDKGNWTCTMSLKSSNGAVDTFVALFDVQDVEIYSMLWWYILYGSIVVLIIIIVILFVRWDLTPKSKTKLLNPEFVKNKLLLLLFSITKASKGDLIDDEQQL</sequence>
<evidence type="ECO:0000256" key="2">
    <source>
        <dbReference type="SAM" id="Phobius"/>
    </source>
</evidence>
<evidence type="ECO:0000256" key="3">
    <source>
        <dbReference type="SAM" id="SignalP"/>
    </source>
</evidence>
<keyword evidence="2" id="KW-0812">Transmembrane</keyword>
<protein>
    <submittedName>
        <fullName evidence="4">Uncharacterized protein</fullName>
    </submittedName>
</protein>
<comment type="caution">
    <text evidence="4">The sequence shown here is derived from an EMBL/GenBank/DDBJ whole genome shotgun (WGS) entry which is preliminary data.</text>
</comment>
<keyword evidence="3" id="KW-0732">Signal</keyword>
<dbReference type="Proteomes" id="UP000639338">
    <property type="component" value="Unassembled WGS sequence"/>
</dbReference>
<proteinExistence type="predicted"/>
<dbReference type="SUPFAM" id="SSF48726">
    <property type="entry name" value="Immunoglobulin"/>
    <property type="match status" value="1"/>
</dbReference>
<keyword evidence="5" id="KW-1185">Reference proteome</keyword>
<feature type="chain" id="PRO_5032635816" evidence="3">
    <location>
        <begin position="20"/>
        <end position="576"/>
    </location>
</feature>
<dbReference type="InterPro" id="IPR036179">
    <property type="entry name" value="Ig-like_dom_sf"/>
</dbReference>
<accession>A0A835CMD5</accession>
<feature type="region of interest" description="Disordered" evidence="1">
    <location>
        <begin position="337"/>
        <end position="356"/>
    </location>
</feature>
<evidence type="ECO:0000313" key="5">
    <source>
        <dbReference type="Proteomes" id="UP000639338"/>
    </source>
</evidence>
<dbReference type="OrthoDB" id="6345017at2759"/>
<feature type="signal peptide" evidence="3">
    <location>
        <begin position="1"/>
        <end position="19"/>
    </location>
</feature>
<gene>
    <name evidence="4" type="ORF">HCN44_007796</name>
</gene>
<name>A0A835CMD5_APHGI</name>
<evidence type="ECO:0000256" key="1">
    <source>
        <dbReference type="SAM" id="MobiDB-lite"/>
    </source>
</evidence>
<keyword evidence="2" id="KW-0472">Membrane</keyword>
<feature type="transmembrane region" description="Helical" evidence="2">
    <location>
        <begin position="511"/>
        <end position="532"/>
    </location>
</feature>